<dbReference type="Proteomes" id="UP000626092">
    <property type="component" value="Unassembled WGS sequence"/>
</dbReference>
<sequence length="90" mass="10572">MDNDIPDTAIEEWHIEAKIKKWCRTCFIIVNLLDHPGFEWNASQNMVVAEDDVCVALLQVNKQARKARDVKFLLFDDWRVCFIPLPEEPE</sequence>
<gene>
    <name evidence="1" type="ORF">RHSIM_Rhsim03G0124800</name>
</gene>
<dbReference type="EMBL" id="WJXA01000003">
    <property type="protein sequence ID" value="KAF7147341.1"/>
    <property type="molecule type" value="Genomic_DNA"/>
</dbReference>
<evidence type="ECO:0000313" key="1">
    <source>
        <dbReference type="EMBL" id="KAF7147341.1"/>
    </source>
</evidence>
<name>A0A834HFW2_RHOSS</name>
<organism evidence="1 2">
    <name type="scientific">Rhododendron simsii</name>
    <name type="common">Sims's rhododendron</name>
    <dbReference type="NCBI Taxonomy" id="118357"/>
    <lineage>
        <taxon>Eukaryota</taxon>
        <taxon>Viridiplantae</taxon>
        <taxon>Streptophyta</taxon>
        <taxon>Embryophyta</taxon>
        <taxon>Tracheophyta</taxon>
        <taxon>Spermatophyta</taxon>
        <taxon>Magnoliopsida</taxon>
        <taxon>eudicotyledons</taxon>
        <taxon>Gunneridae</taxon>
        <taxon>Pentapetalae</taxon>
        <taxon>asterids</taxon>
        <taxon>Ericales</taxon>
        <taxon>Ericaceae</taxon>
        <taxon>Ericoideae</taxon>
        <taxon>Rhodoreae</taxon>
        <taxon>Rhododendron</taxon>
    </lineage>
</organism>
<evidence type="ECO:0000313" key="2">
    <source>
        <dbReference type="Proteomes" id="UP000626092"/>
    </source>
</evidence>
<proteinExistence type="predicted"/>
<keyword evidence="2" id="KW-1185">Reference proteome</keyword>
<comment type="caution">
    <text evidence="1">The sequence shown here is derived from an EMBL/GenBank/DDBJ whole genome shotgun (WGS) entry which is preliminary data.</text>
</comment>
<protein>
    <submittedName>
        <fullName evidence="1">Uncharacterized protein</fullName>
    </submittedName>
</protein>
<accession>A0A834HFW2</accession>
<dbReference type="OrthoDB" id="1738915at2759"/>
<reference evidence="1" key="1">
    <citation type="submission" date="2019-11" db="EMBL/GenBank/DDBJ databases">
        <authorList>
            <person name="Liu Y."/>
            <person name="Hou J."/>
            <person name="Li T.-Q."/>
            <person name="Guan C.-H."/>
            <person name="Wu X."/>
            <person name="Wu H.-Z."/>
            <person name="Ling F."/>
            <person name="Zhang R."/>
            <person name="Shi X.-G."/>
            <person name="Ren J.-P."/>
            <person name="Chen E.-F."/>
            <person name="Sun J.-M."/>
        </authorList>
    </citation>
    <scope>NUCLEOTIDE SEQUENCE</scope>
    <source>
        <strain evidence="1">Adult_tree_wgs_1</strain>
        <tissue evidence="1">Leaves</tissue>
    </source>
</reference>
<dbReference type="AlphaFoldDB" id="A0A834HFW2"/>